<dbReference type="EMBL" id="AMLP01000128">
    <property type="protein sequence ID" value="ELS54739.1"/>
    <property type="molecule type" value="Genomic_DNA"/>
</dbReference>
<accession>L8PEX0</accession>
<keyword evidence="1" id="KW-0812">Transmembrane</keyword>
<keyword evidence="1" id="KW-1133">Transmembrane helix</keyword>
<reference evidence="2 3" key="1">
    <citation type="journal article" date="2013" name="Genome Announc.">
        <title>Draft Genome Sequence of Streptomyces viridochromogenes Strain Tu57, Producer of Avilamycin.</title>
        <authorList>
            <person name="Gruning B.A."/>
            <person name="Erxleben A."/>
            <person name="Hahnlein A."/>
            <person name="Gunther S."/>
        </authorList>
    </citation>
    <scope>NUCLEOTIDE SEQUENCE [LARGE SCALE GENOMIC DNA]</scope>
    <source>
        <strain evidence="2 3">Tue57</strain>
    </source>
</reference>
<keyword evidence="1" id="KW-0472">Membrane</keyword>
<gene>
    <name evidence="2" type="ORF">STVIR_4305</name>
</gene>
<protein>
    <submittedName>
        <fullName evidence="2">Uncharacterized protein</fullName>
    </submittedName>
</protein>
<dbReference type="PATRIC" id="fig|1160705.3.peg.4258"/>
<dbReference type="Proteomes" id="UP000011205">
    <property type="component" value="Unassembled WGS sequence"/>
</dbReference>
<dbReference type="AlphaFoldDB" id="L8PEX0"/>
<comment type="caution">
    <text evidence="2">The sequence shown here is derived from an EMBL/GenBank/DDBJ whole genome shotgun (WGS) entry which is preliminary data.</text>
</comment>
<evidence type="ECO:0000256" key="1">
    <source>
        <dbReference type="SAM" id="Phobius"/>
    </source>
</evidence>
<sequence>MLYWACGLLALAWSLPHRRAMRASRMVLAGAGLGFALLPMLWLVVAIAAMSSA</sequence>
<name>L8PEX0_STRVR</name>
<evidence type="ECO:0000313" key="2">
    <source>
        <dbReference type="EMBL" id="ELS54739.1"/>
    </source>
</evidence>
<feature type="transmembrane region" description="Helical" evidence="1">
    <location>
        <begin position="30"/>
        <end position="50"/>
    </location>
</feature>
<evidence type="ECO:0000313" key="3">
    <source>
        <dbReference type="Proteomes" id="UP000011205"/>
    </source>
</evidence>
<organism evidence="2 3">
    <name type="scientific">Streptomyces viridochromogenes Tue57</name>
    <dbReference type="NCBI Taxonomy" id="1160705"/>
    <lineage>
        <taxon>Bacteria</taxon>
        <taxon>Bacillati</taxon>
        <taxon>Actinomycetota</taxon>
        <taxon>Actinomycetes</taxon>
        <taxon>Kitasatosporales</taxon>
        <taxon>Streptomycetaceae</taxon>
        <taxon>Streptomyces</taxon>
    </lineage>
</organism>
<proteinExistence type="predicted"/>